<dbReference type="AlphaFoldDB" id="A0A8X6GCT9"/>
<reference evidence="1" key="1">
    <citation type="submission" date="2020-07" db="EMBL/GenBank/DDBJ databases">
        <title>Multicomponent nature underlies the extraordinary mechanical properties of spider dragline silk.</title>
        <authorList>
            <person name="Kono N."/>
            <person name="Nakamura H."/>
            <person name="Mori M."/>
            <person name="Yoshida Y."/>
            <person name="Ohtoshi R."/>
            <person name="Malay A.D."/>
            <person name="Moran D.A.P."/>
            <person name="Tomita M."/>
            <person name="Numata K."/>
            <person name="Arakawa K."/>
        </authorList>
    </citation>
    <scope>NUCLEOTIDE SEQUENCE</scope>
</reference>
<dbReference type="OrthoDB" id="10321438at2759"/>
<dbReference type="Proteomes" id="UP000887116">
    <property type="component" value="Unassembled WGS sequence"/>
</dbReference>
<organism evidence="1 2">
    <name type="scientific">Trichonephila clavata</name>
    <name type="common">Joro spider</name>
    <name type="synonym">Nephila clavata</name>
    <dbReference type="NCBI Taxonomy" id="2740835"/>
    <lineage>
        <taxon>Eukaryota</taxon>
        <taxon>Metazoa</taxon>
        <taxon>Ecdysozoa</taxon>
        <taxon>Arthropoda</taxon>
        <taxon>Chelicerata</taxon>
        <taxon>Arachnida</taxon>
        <taxon>Araneae</taxon>
        <taxon>Araneomorphae</taxon>
        <taxon>Entelegynae</taxon>
        <taxon>Araneoidea</taxon>
        <taxon>Nephilidae</taxon>
        <taxon>Trichonephila</taxon>
    </lineage>
</organism>
<evidence type="ECO:0000313" key="2">
    <source>
        <dbReference type="Proteomes" id="UP000887116"/>
    </source>
</evidence>
<accession>A0A8X6GCT9</accession>
<proteinExistence type="predicted"/>
<protein>
    <submittedName>
        <fullName evidence="1">Uncharacterized protein</fullName>
    </submittedName>
</protein>
<keyword evidence="2" id="KW-1185">Reference proteome</keyword>
<name>A0A8X6GCT9_TRICU</name>
<gene>
    <name evidence="1" type="ORF">TNCT_440351</name>
</gene>
<comment type="caution">
    <text evidence="1">The sequence shown here is derived from an EMBL/GenBank/DDBJ whole genome shotgun (WGS) entry which is preliminary data.</text>
</comment>
<evidence type="ECO:0000313" key="1">
    <source>
        <dbReference type="EMBL" id="GFR02191.1"/>
    </source>
</evidence>
<sequence>MDFLNYDEPFFPRAQRSVRSKIEQFFGGCSADGQRKHSLTLPSYCEGGLGNVHPRLARTDDLSGPAAHLKDVWKLEN</sequence>
<dbReference type="EMBL" id="BMAO01005564">
    <property type="protein sequence ID" value="GFR02191.1"/>
    <property type="molecule type" value="Genomic_DNA"/>
</dbReference>